<keyword evidence="1" id="KW-0479">Metal-binding</keyword>
<dbReference type="RefSeq" id="WP_127746981.1">
    <property type="nucleotide sequence ID" value="NZ_CP033219.1"/>
</dbReference>
<dbReference type="Pfam" id="PF00042">
    <property type="entry name" value="Globin"/>
    <property type="match status" value="1"/>
</dbReference>
<keyword evidence="4" id="KW-1185">Reference proteome</keyword>
<feature type="domain" description="Globin" evidence="2">
    <location>
        <begin position="68"/>
        <end position="167"/>
    </location>
</feature>
<dbReference type="InterPro" id="IPR009050">
    <property type="entry name" value="Globin-like_sf"/>
</dbReference>
<dbReference type="GO" id="GO:0019825">
    <property type="term" value="F:oxygen binding"/>
    <property type="evidence" value="ECO:0007669"/>
    <property type="project" value="InterPro"/>
</dbReference>
<evidence type="ECO:0000256" key="1">
    <source>
        <dbReference type="RuleBase" id="RU000356"/>
    </source>
</evidence>
<accession>A0A3T0MXR6</accession>
<protein>
    <submittedName>
        <fullName evidence="3">Globin</fullName>
    </submittedName>
</protein>
<comment type="similarity">
    <text evidence="1">Belongs to the globin family.</text>
</comment>
<evidence type="ECO:0000313" key="3">
    <source>
        <dbReference type="EMBL" id="AZV76540.1"/>
    </source>
</evidence>
<dbReference type="Gene3D" id="1.10.490.10">
    <property type="entry name" value="Globins"/>
    <property type="match status" value="1"/>
</dbReference>
<proteinExistence type="inferred from homology"/>
<reference evidence="3 4" key="1">
    <citation type="submission" date="2018-10" db="EMBL/GenBank/DDBJ databases">
        <title>Parasedimentitalea marina sp. nov., a psychrophilic bacterium isolated from deep seawater of the New Britain Trench.</title>
        <authorList>
            <person name="Cao J."/>
        </authorList>
    </citation>
    <scope>NUCLEOTIDE SEQUENCE [LARGE SCALE GENOMIC DNA]</scope>
    <source>
        <strain evidence="3 4">W43</strain>
    </source>
</reference>
<dbReference type="CDD" id="cd01040">
    <property type="entry name" value="Mb-like"/>
    <property type="match status" value="1"/>
</dbReference>
<dbReference type="AlphaFoldDB" id="A0A3T0MXR6"/>
<evidence type="ECO:0000313" key="4">
    <source>
        <dbReference type="Proteomes" id="UP000283063"/>
    </source>
</evidence>
<keyword evidence="1" id="KW-0561">Oxygen transport</keyword>
<dbReference type="InterPro" id="IPR044399">
    <property type="entry name" value="Mb-like_M"/>
</dbReference>
<keyword evidence="1" id="KW-0813">Transport</keyword>
<dbReference type="EMBL" id="CP033219">
    <property type="protein sequence ID" value="AZV76540.1"/>
    <property type="molecule type" value="Genomic_DNA"/>
</dbReference>
<dbReference type="Proteomes" id="UP000283063">
    <property type="component" value="Chromosome"/>
</dbReference>
<gene>
    <name evidence="3" type="ORF">EBB79_00620</name>
</gene>
<dbReference type="SUPFAM" id="SSF46458">
    <property type="entry name" value="Globin-like"/>
    <property type="match status" value="1"/>
</dbReference>
<dbReference type="OrthoDB" id="3213438at2"/>
<dbReference type="KEGG" id="sedi:EBB79_00620"/>
<name>A0A3T0MXR6_9RHOB</name>
<dbReference type="GO" id="GO:0005344">
    <property type="term" value="F:oxygen carrier activity"/>
    <property type="evidence" value="ECO:0007669"/>
    <property type="project" value="UniProtKB-KW"/>
</dbReference>
<organism evidence="3 4">
    <name type="scientific">Parasedimentitalea marina</name>
    <dbReference type="NCBI Taxonomy" id="2483033"/>
    <lineage>
        <taxon>Bacteria</taxon>
        <taxon>Pseudomonadati</taxon>
        <taxon>Pseudomonadota</taxon>
        <taxon>Alphaproteobacteria</taxon>
        <taxon>Rhodobacterales</taxon>
        <taxon>Paracoccaceae</taxon>
        <taxon>Parasedimentitalea</taxon>
    </lineage>
</organism>
<sequence length="174" mass="19987">MRRLDAGSCHGRILKHTFNMYLFRFIFFMTALPQDVSIQRLKCNDKEIITSCFSKVFQKKALLSARVYAEMFDQVPATRDFMEDEVSQQKEGFVSILIETMKTPQTGDAAEERMTELRAMHVKMGITSHQVESVMRIILQVLTEELASDLTAVELNAWKRTIEQFALQLSAGLE</sequence>
<dbReference type="InterPro" id="IPR000971">
    <property type="entry name" value="Globin"/>
</dbReference>
<keyword evidence="1" id="KW-0408">Iron</keyword>
<evidence type="ECO:0000259" key="2">
    <source>
        <dbReference type="Pfam" id="PF00042"/>
    </source>
</evidence>
<dbReference type="GO" id="GO:0020037">
    <property type="term" value="F:heme binding"/>
    <property type="evidence" value="ECO:0007669"/>
    <property type="project" value="InterPro"/>
</dbReference>
<dbReference type="InterPro" id="IPR012292">
    <property type="entry name" value="Globin/Proto"/>
</dbReference>
<keyword evidence="1" id="KW-0349">Heme</keyword>